<feature type="transmembrane region" description="Helical" evidence="6">
    <location>
        <begin position="103"/>
        <end position="129"/>
    </location>
</feature>
<name>A0AAF0HFX1_9HYPH</name>
<feature type="transmembrane region" description="Helical" evidence="6">
    <location>
        <begin position="174"/>
        <end position="196"/>
    </location>
</feature>
<dbReference type="NCBIfam" id="TIGR00784">
    <property type="entry name" value="citMHS"/>
    <property type="match status" value="1"/>
</dbReference>
<reference evidence="8" key="1">
    <citation type="submission" date="2023-05" db="EMBL/GenBank/DDBJ databases">
        <title>Complete genome sequence of Agrobacterium larrymoorei CFBP5477.</title>
        <authorList>
            <person name="Yen H.-C."/>
            <person name="Chou L."/>
            <person name="Lin Y.-C."/>
            <person name="Lai E.-M."/>
            <person name="Kuo C.-H."/>
        </authorList>
    </citation>
    <scope>NUCLEOTIDE SEQUENCE</scope>
    <source>
        <strain evidence="8">CFBP5477</strain>
        <plasmid evidence="8">pAlCFBP5477</plasmid>
    </source>
</reference>
<keyword evidence="2" id="KW-0813">Transport</keyword>
<dbReference type="AlphaFoldDB" id="A0AAF0HFX1"/>
<proteinExistence type="predicted"/>
<feature type="transmembrane region" description="Helical" evidence="6">
    <location>
        <begin position="6"/>
        <end position="39"/>
    </location>
</feature>
<dbReference type="GO" id="GO:0016020">
    <property type="term" value="C:membrane"/>
    <property type="evidence" value="ECO:0007669"/>
    <property type="project" value="UniProtKB-SubCell"/>
</dbReference>
<feature type="transmembrane region" description="Helical" evidence="6">
    <location>
        <begin position="288"/>
        <end position="308"/>
    </location>
</feature>
<feature type="transmembrane region" description="Helical" evidence="6">
    <location>
        <begin position="136"/>
        <end position="154"/>
    </location>
</feature>
<dbReference type="InterPro" id="IPR014738">
    <property type="entry name" value="Citrate_transporter"/>
</dbReference>
<comment type="subcellular location">
    <subcellularLocation>
        <location evidence="1">Membrane</location>
        <topology evidence="1">Multi-pass membrane protein</topology>
    </subcellularLocation>
</comment>
<evidence type="ECO:0000256" key="3">
    <source>
        <dbReference type="ARBA" id="ARBA00022692"/>
    </source>
</evidence>
<feature type="transmembrane region" description="Helical" evidence="6">
    <location>
        <begin position="60"/>
        <end position="83"/>
    </location>
</feature>
<evidence type="ECO:0000256" key="5">
    <source>
        <dbReference type="ARBA" id="ARBA00023136"/>
    </source>
</evidence>
<evidence type="ECO:0000313" key="9">
    <source>
        <dbReference type="Proteomes" id="UP000298664"/>
    </source>
</evidence>
<feature type="domain" description="Citrate transporter-like" evidence="7">
    <location>
        <begin position="14"/>
        <end position="380"/>
    </location>
</feature>
<protein>
    <submittedName>
        <fullName evidence="8">Citrate:proton symporter</fullName>
    </submittedName>
</protein>
<dbReference type="RefSeq" id="WP_137395795.1">
    <property type="nucleotide sequence ID" value="NZ_CP124735.1"/>
</dbReference>
<keyword evidence="8" id="KW-0614">Plasmid</keyword>
<organism evidence="8 9">
    <name type="scientific">Agrobacterium larrymoorei</name>
    <dbReference type="NCBI Taxonomy" id="160699"/>
    <lineage>
        <taxon>Bacteria</taxon>
        <taxon>Pseudomonadati</taxon>
        <taxon>Pseudomonadota</taxon>
        <taxon>Alphaproteobacteria</taxon>
        <taxon>Hyphomicrobiales</taxon>
        <taxon>Rhizobiaceae</taxon>
        <taxon>Rhizobium/Agrobacterium group</taxon>
        <taxon>Agrobacterium</taxon>
    </lineage>
</organism>
<dbReference type="GO" id="GO:0015137">
    <property type="term" value="F:citrate transmembrane transporter activity"/>
    <property type="evidence" value="ECO:0007669"/>
    <property type="project" value="InterPro"/>
</dbReference>
<evidence type="ECO:0000256" key="6">
    <source>
        <dbReference type="SAM" id="Phobius"/>
    </source>
</evidence>
<evidence type="ECO:0000259" key="7">
    <source>
        <dbReference type="Pfam" id="PF03600"/>
    </source>
</evidence>
<feature type="transmembrane region" description="Helical" evidence="6">
    <location>
        <begin position="328"/>
        <end position="346"/>
    </location>
</feature>
<geneLocation type="plasmid" evidence="8 9">
    <name>pAlCFBP5477</name>
</geneLocation>
<feature type="transmembrane region" description="Helical" evidence="6">
    <location>
        <begin position="258"/>
        <end position="276"/>
    </location>
</feature>
<evidence type="ECO:0000313" key="8">
    <source>
        <dbReference type="EMBL" id="WHA44010.1"/>
    </source>
</evidence>
<dbReference type="Proteomes" id="UP000298664">
    <property type="component" value="Plasmid pAlCFBP5477"/>
</dbReference>
<keyword evidence="5 6" id="KW-0472">Membrane</keyword>
<gene>
    <name evidence="8" type="ORF">CFBP5477_023100</name>
</gene>
<keyword evidence="4 6" id="KW-1133">Transmembrane helix</keyword>
<feature type="transmembrane region" description="Helical" evidence="6">
    <location>
        <begin position="414"/>
        <end position="435"/>
    </location>
</feature>
<dbReference type="EMBL" id="CP124735">
    <property type="protein sequence ID" value="WHA44010.1"/>
    <property type="molecule type" value="Genomic_DNA"/>
</dbReference>
<evidence type="ECO:0000256" key="2">
    <source>
        <dbReference type="ARBA" id="ARBA00022448"/>
    </source>
</evidence>
<evidence type="ECO:0000256" key="4">
    <source>
        <dbReference type="ARBA" id="ARBA00022989"/>
    </source>
</evidence>
<evidence type="ECO:0000256" key="1">
    <source>
        <dbReference type="ARBA" id="ARBA00004141"/>
    </source>
</evidence>
<dbReference type="InterPro" id="IPR004680">
    <property type="entry name" value="Cit_transptr-like_dom"/>
</dbReference>
<keyword evidence="3 6" id="KW-0812">Transmembrane</keyword>
<dbReference type="Pfam" id="PF03600">
    <property type="entry name" value="CitMHS"/>
    <property type="match status" value="1"/>
</dbReference>
<accession>A0AAF0HFX1</accession>
<sequence>MLTILGVAMIVTFTFFIMTNRMSTITALTVIPVVFAAFAGFSFEIPEMMLNGLKKVAPTAAFLLFALLFFAVMTDAGLFRPLIKVILRWAKGDPIKIAVGTSLLTLSVALDGDGVTTFLIVTTALFPLYKQAGMRIATLVTIATISFSVMSGMMPWGGPAARAMSVLNVNQSEYFAPFLFTVIGASIWVVGLAFWLGRKEKLRLASGEGFVSEQGDSDAITSGNIDDGEQPGLVRYFVNVALTVTAMAFLIFDLAPASTLFLIAFVVALLINFPTVEQQRTVLKSHSSSALMVVAVVLVGGCFTGILNETHMIDALATQIVSIVPKEWGGVVPVVIAFVSIPFSFVMSNDAYFFGVVPVLAKAAEAYGVAPVEVIRAAVLAQPVHFILPLVPSTILLLEATGLSVRAHLRYASFWSVLTCVVFILLAVVTGALSFNM</sequence>